<gene>
    <name evidence="2" type="ORF">RHS01_04808</name>
</gene>
<dbReference type="EMBL" id="JACYCF010000007">
    <property type="protein sequence ID" value="KAF8756010.1"/>
    <property type="molecule type" value="Genomic_DNA"/>
</dbReference>
<feature type="region of interest" description="Disordered" evidence="1">
    <location>
        <begin position="1"/>
        <end position="26"/>
    </location>
</feature>
<dbReference type="Proteomes" id="UP000614334">
    <property type="component" value="Unassembled WGS sequence"/>
</dbReference>
<accession>A0A8H7IF88</accession>
<sequence length="229" mass="23374">MSNFTAASVQSTTYTAERAKQETSDVSNIVKEGATESQDDFQSKVDAAANEARVKKEEAVAEGKADVEQAKATTASYMEQARDLVGAALGKAQTYVSAGQERLGATTTHSTAHVRTTGHEGPTQDNAPNPLASDPVVDTPAASAPSISSTTATAGSASSASTETPSVSSQIASPATISYPAEPKTESHHVTTEGGAPPPEKVDDKAVNKLAEGLTSTKISDASPATSTH</sequence>
<reference evidence="2" key="1">
    <citation type="submission" date="2020-09" db="EMBL/GenBank/DDBJ databases">
        <title>Comparative genome analyses of four rice-infecting Rhizoctonia solani isolates reveal extensive enrichment of homogalacturonan modification genes.</title>
        <authorList>
            <person name="Lee D.-Y."/>
            <person name="Jeon J."/>
            <person name="Kim K.-T."/>
            <person name="Cheong K."/>
            <person name="Song H."/>
            <person name="Choi G."/>
            <person name="Ko J."/>
            <person name="Opiyo S.O."/>
            <person name="Zuo S."/>
            <person name="Madhav S."/>
            <person name="Lee Y.-H."/>
            <person name="Wang G.-L."/>
        </authorList>
    </citation>
    <scope>NUCLEOTIDE SEQUENCE</scope>
    <source>
        <strain evidence="2">AG1-IA B2</strain>
    </source>
</reference>
<name>A0A8H7IF88_9AGAM</name>
<feature type="region of interest" description="Disordered" evidence="1">
    <location>
        <begin position="99"/>
        <end position="229"/>
    </location>
</feature>
<evidence type="ECO:0000313" key="2">
    <source>
        <dbReference type="EMBL" id="KAF8756010.1"/>
    </source>
</evidence>
<feature type="compositionally biased region" description="Low complexity" evidence="1">
    <location>
        <begin position="105"/>
        <end position="115"/>
    </location>
</feature>
<evidence type="ECO:0000256" key="1">
    <source>
        <dbReference type="SAM" id="MobiDB-lite"/>
    </source>
</evidence>
<protein>
    <submittedName>
        <fullName evidence="2">Uncharacterized protein</fullName>
    </submittedName>
</protein>
<feature type="compositionally biased region" description="Polar residues" evidence="1">
    <location>
        <begin position="214"/>
        <end position="229"/>
    </location>
</feature>
<feature type="compositionally biased region" description="Low complexity" evidence="1">
    <location>
        <begin position="139"/>
        <end position="169"/>
    </location>
</feature>
<organism evidence="2 3">
    <name type="scientific">Rhizoctonia solani</name>
    <dbReference type="NCBI Taxonomy" id="456999"/>
    <lineage>
        <taxon>Eukaryota</taxon>
        <taxon>Fungi</taxon>
        <taxon>Dikarya</taxon>
        <taxon>Basidiomycota</taxon>
        <taxon>Agaricomycotina</taxon>
        <taxon>Agaricomycetes</taxon>
        <taxon>Cantharellales</taxon>
        <taxon>Ceratobasidiaceae</taxon>
        <taxon>Rhizoctonia</taxon>
    </lineage>
</organism>
<evidence type="ECO:0000313" key="3">
    <source>
        <dbReference type="Proteomes" id="UP000614334"/>
    </source>
</evidence>
<comment type="caution">
    <text evidence="2">The sequence shown here is derived from an EMBL/GenBank/DDBJ whole genome shotgun (WGS) entry which is preliminary data.</text>
</comment>
<proteinExistence type="predicted"/>
<dbReference type="AlphaFoldDB" id="A0A8H7IF88"/>
<feature type="compositionally biased region" description="Polar residues" evidence="1">
    <location>
        <begin position="1"/>
        <end position="15"/>
    </location>
</feature>